<reference evidence="1 2" key="1">
    <citation type="submission" date="2015-12" db="EMBL/GenBank/DDBJ databases">
        <title>Genome comparisons provide insights into the role of secondary metabolites in the pathogenic phase of the Photorhabdus life cycle.</title>
        <authorList>
            <person name="Tobias N.J."/>
            <person name="Mishra B."/>
            <person name="Gupta D.K."/>
            <person name="Thines M."/>
            <person name="Stinear T.P."/>
            <person name="Bode H.B."/>
        </authorList>
    </citation>
    <scope>NUCLEOTIDE SEQUENCE [LARGE SCALE GENOMIC DNA]</scope>
    <source>
        <strain evidence="1 2">PB68.1</strain>
    </source>
</reference>
<name>A0A1C0TZM9_9GAMM</name>
<dbReference type="Proteomes" id="UP000093476">
    <property type="component" value="Unassembled WGS sequence"/>
</dbReference>
<proteinExistence type="predicted"/>
<dbReference type="AlphaFoldDB" id="A0A1C0TZM9"/>
<gene>
    <name evidence="1" type="ORF">Ppb6_03758</name>
</gene>
<protein>
    <submittedName>
        <fullName evidence="1">Uncharacterized protein</fullName>
    </submittedName>
</protein>
<comment type="caution">
    <text evidence="1">The sequence shown here is derived from an EMBL/GenBank/DDBJ whole genome shotgun (WGS) entry which is preliminary data.</text>
</comment>
<dbReference type="EMBL" id="LOMY01000183">
    <property type="protein sequence ID" value="OCQ51046.1"/>
    <property type="molecule type" value="Genomic_DNA"/>
</dbReference>
<dbReference type="RefSeq" id="WP_265340076.1">
    <property type="nucleotide sequence ID" value="NZ_CAWMQZ010000183.1"/>
</dbReference>
<evidence type="ECO:0000313" key="1">
    <source>
        <dbReference type="EMBL" id="OCQ51046.1"/>
    </source>
</evidence>
<keyword evidence="2" id="KW-1185">Reference proteome</keyword>
<accession>A0A1C0TZM9</accession>
<sequence>MIGSSIRDDRDQLTGGKSRVGALWAGHRTTPGKIVCNRLSTLE</sequence>
<evidence type="ECO:0000313" key="2">
    <source>
        <dbReference type="Proteomes" id="UP000093476"/>
    </source>
</evidence>
<dbReference type="STRING" id="286156.Ppb6_03758"/>
<organism evidence="1 2">
    <name type="scientific">Photorhabdus australis subsp. thailandensis</name>
    <dbReference type="NCBI Taxonomy" id="2805096"/>
    <lineage>
        <taxon>Bacteria</taxon>
        <taxon>Pseudomonadati</taxon>
        <taxon>Pseudomonadota</taxon>
        <taxon>Gammaproteobacteria</taxon>
        <taxon>Enterobacterales</taxon>
        <taxon>Morganellaceae</taxon>
        <taxon>Photorhabdus</taxon>
    </lineage>
</organism>